<proteinExistence type="predicted"/>
<dbReference type="AlphaFoldDB" id="A0A0F4GEW7"/>
<reference evidence="2 3" key="1">
    <citation type="submission" date="2015-03" db="EMBL/GenBank/DDBJ databases">
        <title>RNA-seq based gene annotation and comparative genomics of four Zymoseptoria species reveal species-specific pathogenicity related genes and transposable element activity.</title>
        <authorList>
            <person name="Grandaubert J."/>
            <person name="Bhattacharyya A."/>
            <person name="Stukenbrock E.H."/>
        </authorList>
    </citation>
    <scope>NUCLEOTIDE SEQUENCE [LARGE SCALE GENOMIC DNA]</scope>
    <source>
        <strain evidence="2 3">Zb18110</strain>
    </source>
</reference>
<accession>A0A0F4GEW7</accession>
<evidence type="ECO:0000256" key="1">
    <source>
        <dbReference type="SAM" id="MobiDB-lite"/>
    </source>
</evidence>
<gene>
    <name evidence="2" type="ORF">TI39_contig852g00014</name>
</gene>
<feature type="compositionally biased region" description="Polar residues" evidence="1">
    <location>
        <begin position="1"/>
        <end position="10"/>
    </location>
</feature>
<evidence type="ECO:0000313" key="3">
    <source>
        <dbReference type="Proteomes" id="UP000033647"/>
    </source>
</evidence>
<dbReference type="EMBL" id="LAFY01000844">
    <property type="protein sequence ID" value="KJX95953.1"/>
    <property type="molecule type" value="Genomic_DNA"/>
</dbReference>
<sequence>MSSEPDSPSNGKKKDNTHRRSASENSSPGSAFLVRTDATNQALVDNPPASPTAETNHTSLPPSAETAEDQNADTGPELPTPSEFPTRVDHPAYLINTPTLYGSNTAVRRDELDPVGRPFLGPNGHSPVSLRQLAKERRLARGAAGPSTRAGMSAGRYVGWRGQIALRDMDSAVSNDGDGPSERRGKDDAGVEERKEGGNDDKQKKRRSSNGEEEKPPGKGKEREHESS</sequence>
<dbReference type="Proteomes" id="UP000033647">
    <property type="component" value="Unassembled WGS sequence"/>
</dbReference>
<feature type="compositionally biased region" description="Polar residues" evidence="1">
    <location>
        <begin position="52"/>
        <end position="61"/>
    </location>
</feature>
<name>A0A0F4GEW7_9PEZI</name>
<feature type="compositionally biased region" description="Basic and acidic residues" evidence="1">
    <location>
        <begin position="180"/>
        <end position="228"/>
    </location>
</feature>
<comment type="caution">
    <text evidence="2">The sequence shown here is derived from an EMBL/GenBank/DDBJ whole genome shotgun (WGS) entry which is preliminary data.</text>
</comment>
<keyword evidence="3" id="KW-1185">Reference proteome</keyword>
<organism evidence="2 3">
    <name type="scientific">Zymoseptoria brevis</name>
    <dbReference type="NCBI Taxonomy" id="1047168"/>
    <lineage>
        <taxon>Eukaryota</taxon>
        <taxon>Fungi</taxon>
        <taxon>Dikarya</taxon>
        <taxon>Ascomycota</taxon>
        <taxon>Pezizomycotina</taxon>
        <taxon>Dothideomycetes</taxon>
        <taxon>Dothideomycetidae</taxon>
        <taxon>Mycosphaerellales</taxon>
        <taxon>Mycosphaerellaceae</taxon>
        <taxon>Zymoseptoria</taxon>
    </lineage>
</organism>
<feature type="region of interest" description="Disordered" evidence="1">
    <location>
        <begin position="137"/>
        <end position="156"/>
    </location>
</feature>
<feature type="region of interest" description="Disordered" evidence="1">
    <location>
        <begin position="169"/>
        <end position="228"/>
    </location>
</feature>
<protein>
    <submittedName>
        <fullName evidence="2">Uncharacterized protein</fullName>
    </submittedName>
</protein>
<feature type="region of interest" description="Disordered" evidence="1">
    <location>
        <begin position="1"/>
        <end position="91"/>
    </location>
</feature>
<evidence type="ECO:0000313" key="2">
    <source>
        <dbReference type="EMBL" id="KJX95953.1"/>
    </source>
</evidence>